<evidence type="ECO:0000256" key="8">
    <source>
        <dbReference type="SAM" id="Phobius"/>
    </source>
</evidence>
<feature type="region of interest" description="Disordered" evidence="7">
    <location>
        <begin position="498"/>
        <end position="526"/>
    </location>
</feature>
<dbReference type="GO" id="GO:0005524">
    <property type="term" value="F:ATP binding"/>
    <property type="evidence" value="ECO:0007669"/>
    <property type="project" value="UniProtKB-KW"/>
</dbReference>
<dbReference type="GO" id="GO:0016887">
    <property type="term" value="F:ATP hydrolysis activity"/>
    <property type="evidence" value="ECO:0007669"/>
    <property type="project" value="InterPro"/>
</dbReference>
<dbReference type="FunFam" id="1.20.1560.10:FF:000012">
    <property type="entry name" value="ATP binding cassette subfamily C member 5"/>
    <property type="match status" value="1"/>
</dbReference>
<dbReference type="Gene3D" id="1.20.1560.10">
    <property type="entry name" value="ABC transporter type 1, transmembrane domain"/>
    <property type="match status" value="1"/>
</dbReference>
<dbReference type="InterPro" id="IPR011527">
    <property type="entry name" value="ABC1_TM_dom"/>
</dbReference>
<dbReference type="InterPro" id="IPR050173">
    <property type="entry name" value="ABC_transporter_C-like"/>
</dbReference>
<feature type="domain" description="ABC transmembrane type-1" evidence="10">
    <location>
        <begin position="174"/>
        <end position="410"/>
    </location>
</feature>
<organism evidence="11 12">
    <name type="scientific">Pipistrellus kuhlii</name>
    <name type="common">Kuhl's pipistrelle</name>
    <dbReference type="NCBI Taxonomy" id="59472"/>
    <lineage>
        <taxon>Eukaryota</taxon>
        <taxon>Metazoa</taxon>
        <taxon>Chordata</taxon>
        <taxon>Craniata</taxon>
        <taxon>Vertebrata</taxon>
        <taxon>Euteleostomi</taxon>
        <taxon>Mammalia</taxon>
        <taxon>Eutheria</taxon>
        <taxon>Laurasiatheria</taxon>
        <taxon>Chiroptera</taxon>
        <taxon>Yangochiroptera</taxon>
        <taxon>Vespertilionidae</taxon>
        <taxon>Pipistrellus</taxon>
    </lineage>
</organism>
<evidence type="ECO:0000313" key="11">
    <source>
        <dbReference type="EMBL" id="KAF6318133.1"/>
    </source>
</evidence>
<feature type="transmembrane region" description="Helical" evidence="8">
    <location>
        <begin position="170"/>
        <end position="192"/>
    </location>
</feature>
<keyword evidence="3" id="KW-0547">Nucleotide-binding</keyword>
<feature type="transmembrane region" description="Helical" evidence="8">
    <location>
        <begin position="422"/>
        <end position="443"/>
    </location>
</feature>
<dbReference type="PANTHER" id="PTHR24223:SF168">
    <property type="entry name" value="ATP-BINDING CASSETTE SUB-FAMILY C MEMBER 11"/>
    <property type="match status" value="1"/>
</dbReference>
<evidence type="ECO:0000256" key="3">
    <source>
        <dbReference type="ARBA" id="ARBA00022741"/>
    </source>
</evidence>
<comment type="caution">
    <text evidence="11">The sequence shown here is derived from an EMBL/GenBank/DDBJ whole genome shotgun (WGS) entry which is preliminary data.</text>
</comment>
<dbReference type="SUPFAM" id="SSF52540">
    <property type="entry name" value="P-loop containing nucleoside triphosphate hydrolases"/>
    <property type="match status" value="1"/>
</dbReference>
<evidence type="ECO:0000256" key="6">
    <source>
        <dbReference type="ARBA" id="ARBA00023136"/>
    </source>
</evidence>
<dbReference type="InterPro" id="IPR027417">
    <property type="entry name" value="P-loop_NTPase"/>
</dbReference>
<gene>
    <name evidence="11" type="ORF">mPipKuh1_000049</name>
</gene>
<evidence type="ECO:0000256" key="4">
    <source>
        <dbReference type="ARBA" id="ARBA00022840"/>
    </source>
</evidence>
<keyword evidence="1" id="KW-0813">Transport</keyword>
<dbReference type="InterPro" id="IPR036640">
    <property type="entry name" value="ABC1_TM_sf"/>
</dbReference>
<dbReference type="Pfam" id="PF00005">
    <property type="entry name" value="ABC_tran"/>
    <property type="match status" value="1"/>
</dbReference>
<keyword evidence="4" id="KW-0067">ATP-binding</keyword>
<proteinExistence type="predicted"/>
<feature type="transmembrane region" description="Helical" evidence="8">
    <location>
        <begin position="387"/>
        <end position="410"/>
    </location>
</feature>
<dbReference type="Gene3D" id="3.40.50.300">
    <property type="entry name" value="P-loop containing nucleotide triphosphate hydrolases"/>
    <property type="match status" value="1"/>
</dbReference>
<dbReference type="PANTHER" id="PTHR24223">
    <property type="entry name" value="ATP-BINDING CASSETTE SUB-FAMILY C"/>
    <property type="match status" value="1"/>
</dbReference>
<reference evidence="11 12" key="1">
    <citation type="journal article" date="2020" name="Nature">
        <title>Six reference-quality genomes reveal evolution of bat adaptations.</title>
        <authorList>
            <person name="Jebb D."/>
            <person name="Huang Z."/>
            <person name="Pippel M."/>
            <person name="Hughes G.M."/>
            <person name="Lavrichenko K."/>
            <person name="Devanna P."/>
            <person name="Winkler S."/>
            <person name="Jermiin L.S."/>
            <person name="Skirmuntt E.C."/>
            <person name="Katzourakis A."/>
            <person name="Burkitt-Gray L."/>
            <person name="Ray D.A."/>
            <person name="Sullivan K.A.M."/>
            <person name="Roscito J.G."/>
            <person name="Kirilenko B.M."/>
            <person name="Davalos L.M."/>
            <person name="Corthals A.P."/>
            <person name="Power M.L."/>
            <person name="Jones G."/>
            <person name="Ransome R.D."/>
            <person name="Dechmann D.K.N."/>
            <person name="Locatelli A.G."/>
            <person name="Puechmaille S.J."/>
            <person name="Fedrigo O."/>
            <person name="Jarvis E.D."/>
            <person name="Hiller M."/>
            <person name="Vernes S.C."/>
            <person name="Myers E.W."/>
            <person name="Teeling E.C."/>
        </authorList>
    </citation>
    <scope>NUCLEOTIDE SEQUENCE [LARGE SCALE GENOMIC DNA]</scope>
    <source>
        <strain evidence="11">MPipKuh1</strain>
        <tissue evidence="11">Flight muscle</tissue>
    </source>
</reference>
<dbReference type="GO" id="GO:0140359">
    <property type="term" value="F:ABC-type transporter activity"/>
    <property type="evidence" value="ECO:0007669"/>
    <property type="project" value="InterPro"/>
</dbReference>
<keyword evidence="2 8" id="KW-0812">Transmembrane</keyword>
<protein>
    <submittedName>
        <fullName evidence="11">ATP binding cassette subfamily C member 11</fullName>
    </submittedName>
</protein>
<dbReference type="InterPro" id="IPR003439">
    <property type="entry name" value="ABC_transporter-like_ATP-bd"/>
</dbReference>
<evidence type="ECO:0000259" key="9">
    <source>
        <dbReference type="PROSITE" id="PS50893"/>
    </source>
</evidence>
<sequence length="694" mass="76498">MTRRKLGWVPGSSGGGVVNLGFDVGDGAVSGLSYRTYTPEDGPGSPHAREPELEPEPEPPGSAAAPPPGKWDAWRMLLPFRPRPKRPSPQPLDDAGLFSYLTASWLSPLLLGRGGRQRLDQSTVPPLSAQDASDRNARRLRRLWEEEVSRRGLAKASVLRVILRFQRTRALVDAFLGASFALMSVLGPVLIIPRILEHSQERRGSLAQGVGLSLALFLSECLKSLSLCACWIVNQRSGVRCRAAVSALAFQKLLQFKSLTHISSGEAISFFTSDVNYLFEGVYYAPLIFLSSFLLLFCTISSYLTLGPTALISTASYLLVLLLMALLTLLIVKKQKHTAEVSDQRIRVTSEVLTCMRLIKMYTWEKPFTNIIKGLRRKERKLMEKSGFIQSLNTILLFVAPILSTLVMFLTHVGLQLELRASTAFTVLAIWNSMRLVVFFLPFSVRGLRESQSAAERFKRFFLQESPVLYVQAGTDPSKALVLEKATLSWQRARPELANRAAEPDSNGHAPEGTPPPGGLGPAGTGDSLAPALHRIHLAVAKGTLLGVCGSTGSGKSSLLSAFLGEMHLLEGAVGVRGSLAYVPQQAWLVSGSVRDNILMGSQWDQARYRQALHCCCLARDLEILPFGDSTEIGERGLNLSGGQRQRISLARAVYSDRETYLLDDPLSRRGRHVGRHIFEECIRKALRARRWCW</sequence>
<feature type="region of interest" description="Disordered" evidence="7">
    <location>
        <begin position="1"/>
        <end position="20"/>
    </location>
</feature>
<evidence type="ECO:0000313" key="12">
    <source>
        <dbReference type="Proteomes" id="UP000558488"/>
    </source>
</evidence>
<evidence type="ECO:0000256" key="1">
    <source>
        <dbReference type="ARBA" id="ARBA00022448"/>
    </source>
</evidence>
<evidence type="ECO:0000256" key="7">
    <source>
        <dbReference type="SAM" id="MobiDB-lite"/>
    </source>
</evidence>
<accession>A0A7J7UZ44</accession>
<evidence type="ECO:0000259" key="10">
    <source>
        <dbReference type="PROSITE" id="PS50929"/>
    </source>
</evidence>
<dbReference type="Pfam" id="PF00664">
    <property type="entry name" value="ABC_membrane"/>
    <property type="match status" value="1"/>
</dbReference>
<evidence type="ECO:0000256" key="5">
    <source>
        <dbReference type="ARBA" id="ARBA00022989"/>
    </source>
</evidence>
<dbReference type="PROSITE" id="PS50929">
    <property type="entry name" value="ABC_TM1F"/>
    <property type="match status" value="1"/>
</dbReference>
<evidence type="ECO:0000256" key="2">
    <source>
        <dbReference type="ARBA" id="ARBA00022692"/>
    </source>
</evidence>
<dbReference type="GO" id="GO:0015216">
    <property type="term" value="F:purine nucleotide transmembrane transporter activity"/>
    <property type="evidence" value="ECO:0007669"/>
    <property type="project" value="TreeGrafter"/>
</dbReference>
<dbReference type="PROSITE" id="PS50893">
    <property type="entry name" value="ABC_TRANSPORTER_2"/>
    <property type="match status" value="1"/>
</dbReference>
<dbReference type="Proteomes" id="UP000558488">
    <property type="component" value="Unassembled WGS sequence"/>
</dbReference>
<dbReference type="AlphaFoldDB" id="A0A7J7UZ44"/>
<dbReference type="CDD" id="cd03250">
    <property type="entry name" value="ABCC_MRP_domain1"/>
    <property type="match status" value="1"/>
</dbReference>
<dbReference type="PROSITE" id="PS00211">
    <property type="entry name" value="ABC_TRANSPORTER_1"/>
    <property type="match status" value="1"/>
</dbReference>
<feature type="transmembrane region" description="Helical" evidence="8">
    <location>
        <begin position="282"/>
        <end position="304"/>
    </location>
</feature>
<name>A0A7J7UZ44_PIPKU</name>
<feature type="region of interest" description="Disordered" evidence="7">
    <location>
        <begin position="31"/>
        <end position="68"/>
    </location>
</feature>
<dbReference type="EMBL" id="JACAGB010000017">
    <property type="protein sequence ID" value="KAF6318133.1"/>
    <property type="molecule type" value="Genomic_DNA"/>
</dbReference>
<keyword evidence="6 8" id="KW-0472">Membrane</keyword>
<feature type="transmembrane region" description="Helical" evidence="8">
    <location>
        <begin position="212"/>
        <end position="233"/>
    </location>
</feature>
<keyword evidence="12" id="KW-1185">Reference proteome</keyword>
<dbReference type="SUPFAM" id="SSF90123">
    <property type="entry name" value="ABC transporter transmembrane region"/>
    <property type="match status" value="1"/>
</dbReference>
<dbReference type="GO" id="GO:0008514">
    <property type="term" value="F:organic anion transmembrane transporter activity"/>
    <property type="evidence" value="ECO:0007669"/>
    <property type="project" value="TreeGrafter"/>
</dbReference>
<dbReference type="InterPro" id="IPR017871">
    <property type="entry name" value="ABC_transporter-like_CS"/>
</dbReference>
<feature type="transmembrane region" description="Helical" evidence="8">
    <location>
        <begin position="310"/>
        <end position="332"/>
    </location>
</feature>
<feature type="domain" description="ABC transporter" evidence="9">
    <location>
        <begin position="515"/>
        <end position="689"/>
    </location>
</feature>
<dbReference type="GO" id="GO:0005886">
    <property type="term" value="C:plasma membrane"/>
    <property type="evidence" value="ECO:0007669"/>
    <property type="project" value="TreeGrafter"/>
</dbReference>
<keyword evidence="5 8" id="KW-1133">Transmembrane helix</keyword>